<dbReference type="CDD" id="cd01448">
    <property type="entry name" value="TST_Repeat_1"/>
    <property type="match status" value="1"/>
</dbReference>
<evidence type="ECO:0000256" key="2">
    <source>
        <dbReference type="RuleBase" id="RU000507"/>
    </source>
</evidence>
<dbReference type="PROSITE" id="PS50206">
    <property type="entry name" value="RHODANESE_3"/>
    <property type="match status" value="2"/>
</dbReference>
<dbReference type="Pfam" id="PF00581">
    <property type="entry name" value="Rhodanese"/>
    <property type="match status" value="2"/>
</dbReference>
<evidence type="ECO:0000256" key="3">
    <source>
        <dbReference type="SAM" id="SignalP"/>
    </source>
</evidence>
<proteinExistence type="predicted"/>
<evidence type="ECO:0000256" key="1">
    <source>
        <dbReference type="ARBA" id="ARBA00022737"/>
    </source>
</evidence>
<dbReference type="InterPro" id="IPR001307">
    <property type="entry name" value="Thiosulphate_STrfase_CS"/>
</dbReference>
<evidence type="ECO:0000313" key="5">
    <source>
        <dbReference type="EMBL" id="SCZ58351.1"/>
    </source>
</evidence>
<dbReference type="AlphaFoldDB" id="A0A1G5QAF6"/>
<feature type="signal peptide" evidence="3">
    <location>
        <begin position="1"/>
        <end position="20"/>
    </location>
</feature>
<feature type="chain" id="PRO_5011740765" description="Sulfurtransferase" evidence="3">
    <location>
        <begin position="21"/>
        <end position="281"/>
    </location>
</feature>
<dbReference type="PANTHER" id="PTHR43855">
    <property type="entry name" value="THIOSULFATE SULFURTRANSFERASE"/>
    <property type="match status" value="1"/>
</dbReference>
<dbReference type="SMART" id="SM00450">
    <property type="entry name" value="RHOD"/>
    <property type="match status" value="2"/>
</dbReference>
<keyword evidence="5" id="KW-0670">Pyruvate</keyword>
<dbReference type="Gene3D" id="3.40.250.10">
    <property type="entry name" value="Rhodanese-like domain"/>
    <property type="match status" value="2"/>
</dbReference>
<accession>A0A1G5QAF6</accession>
<dbReference type="PANTHER" id="PTHR43855:SF1">
    <property type="entry name" value="THIOSULFATE SULFURTRANSFERASE"/>
    <property type="match status" value="1"/>
</dbReference>
<dbReference type="SUPFAM" id="SSF52821">
    <property type="entry name" value="Rhodanese/Cell cycle control phosphatase"/>
    <property type="match status" value="2"/>
</dbReference>
<evidence type="ECO:0000313" key="6">
    <source>
        <dbReference type="Proteomes" id="UP000199648"/>
    </source>
</evidence>
<keyword evidence="3" id="KW-0732">Signal</keyword>
<organism evidence="5 6">
    <name type="scientific">Thiohalomonas denitrificans</name>
    <dbReference type="NCBI Taxonomy" id="415747"/>
    <lineage>
        <taxon>Bacteria</taxon>
        <taxon>Pseudomonadati</taxon>
        <taxon>Pseudomonadota</taxon>
        <taxon>Gammaproteobacteria</taxon>
        <taxon>Thiohalomonadales</taxon>
        <taxon>Thiohalomonadaceae</taxon>
        <taxon>Thiohalomonas</taxon>
    </lineage>
</organism>
<dbReference type="RefSeq" id="WP_092995248.1">
    <property type="nucleotide sequence ID" value="NZ_FMWD01000004.1"/>
</dbReference>
<dbReference type="EMBL" id="FMWD01000004">
    <property type="protein sequence ID" value="SCZ58351.1"/>
    <property type="molecule type" value="Genomic_DNA"/>
</dbReference>
<dbReference type="InterPro" id="IPR001763">
    <property type="entry name" value="Rhodanese-like_dom"/>
</dbReference>
<dbReference type="PROSITE" id="PS00683">
    <property type="entry name" value="RHODANESE_2"/>
    <property type="match status" value="1"/>
</dbReference>
<gene>
    <name evidence="5" type="ORF">SAMN03097708_01670</name>
</gene>
<dbReference type="GO" id="GO:0004792">
    <property type="term" value="F:thiosulfate-cyanide sulfurtransferase activity"/>
    <property type="evidence" value="ECO:0007669"/>
    <property type="project" value="InterPro"/>
</dbReference>
<dbReference type="PROSITE" id="PS00380">
    <property type="entry name" value="RHODANESE_1"/>
    <property type="match status" value="1"/>
</dbReference>
<name>A0A1G5QAF6_9GAMM</name>
<dbReference type="Proteomes" id="UP000199648">
    <property type="component" value="Unassembled WGS sequence"/>
</dbReference>
<dbReference type="OrthoDB" id="9781034at2"/>
<protein>
    <recommendedName>
        <fullName evidence="2">Sulfurtransferase</fullName>
    </recommendedName>
</protein>
<dbReference type="InterPro" id="IPR051126">
    <property type="entry name" value="Thiosulfate_sulfurtransferase"/>
</dbReference>
<sequence>MMPRILSLLGACLLSTSALAMELVNTDVLTERLDQVVLIDAESPQDYARAHIPGAVNLHYLELEDADENAETGLPIFPQLAASKFGALGIANDSEVVVYDSGNGRAASAVWYTLRFIGHERVSLLDGGFRKWLEEGRALSQRVSAPEKVVYKPQPKKEWALLTSELDQGDRLIVDARSIAEYSGKEDGGARRGGHIPGAISLPWDRLSGELQTFADEAVMRTVLEEAGITPDREVVTYCNPGIGRSTFLYAALKHLGYDKVRVYPGSWNEWAADTARPIER</sequence>
<keyword evidence="6" id="KW-1185">Reference proteome</keyword>
<feature type="domain" description="Rhodanese" evidence="4">
    <location>
        <begin position="32"/>
        <end position="141"/>
    </location>
</feature>
<evidence type="ECO:0000259" key="4">
    <source>
        <dbReference type="PROSITE" id="PS50206"/>
    </source>
</evidence>
<reference evidence="5 6" key="1">
    <citation type="submission" date="2016-10" db="EMBL/GenBank/DDBJ databases">
        <authorList>
            <person name="de Groot N.N."/>
        </authorList>
    </citation>
    <scope>NUCLEOTIDE SEQUENCE [LARGE SCALE GENOMIC DNA]</scope>
    <source>
        <strain evidence="5 6">HLD2</strain>
    </source>
</reference>
<keyword evidence="2 5" id="KW-0808">Transferase</keyword>
<feature type="domain" description="Rhodanese" evidence="4">
    <location>
        <begin position="167"/>
        <end position="280"/>
    </location>
</feature>
<keyword evidence="1" id="KW-0677">Repeat</keyword>
<dbReference type="STRING" id="415747.SAMN03097708_01670"/>
<dbReference type="InterPro" id="IPR036873">
    <property type="entry name" value="Rhodanese-like_dom_sf"/>
</dbReference>
<dbReference type="CDD" id="cd01449">
    <property type="entry name" value="TST_Repeat_2"/>
    <property type="match status" value="1"/>
</dbReference>